<evidence type="ECO:0000313" key="1">
    <source>
        <dbReference type="EMBL" id="KIM67472.1"/>
    </source>
</evidence>
<dbReference type="InParanoid" id="A0A0C3ARA7"/>
<dbReference type="Proteomes" id="UP000053989">
    <property type="component" value="Unassembled WGS sequence"/>
</dbReference>
<reference evidence="1 2" key="1">
    <citation type="submission" date="2014-04" db="EMBL/GenBank/DDBJ databases">
        <authorList>
            <consortium name="DOE Joint Genome Institute"/>
            <person name="Kuo A."/>
            <person name="Kohler A."/>
            <person name="Nagy L.G."/>
            <person name="Floudas D."/>
            <person name="Copeland A."/>
            <person name="Barry K.W."/>
            <person name="Cichocki N."/>
            <person name="Veneault-Fourrey C."/>
            <person name="LaButti K."/>
            <person name="Lindquist E.A."/>
            <person name="Lipzen A."/>
            <person name="Lundell T."/>
            <person name="Morin E."/>
            <person name="Murat C."/>
            <person name="Sun H."/>
            <person name="Tunlid A."/>
            <person name="Henrissat B."/>
            <person name="Grigoriev I.V."/>
            <person name="Hibbett D.S."/>
            <person name="Martin F."/>
            <person name="Nordberg H.P."/>
            <person name="Cantor M.N."/>
            <person name="Hua S.X."/>
        </authorList>
    </citation>
    <scope>NUCLEOTIDE SEQUENCE [LARGE SCALE GENOMIC DNA]</scope>
    <source>
        <strain evidence="1 2">Foug A</strain>
    </source>
</reference>
<dbReference type="HOGENOM" id="CLU_179723_0_0_1"/>
<gene>
    <name evidence="1" type="ORF">SCLCIDRAFT_41335</name>
</gene>
<proteinExistence type="predicted"/>
<reference evidence="2" key="2">
    <citation type="submission" date="2015-01" db="EMBL/GenBank/DDBJ databases">
        <title>Evolutionary Origins and Diversification of the Mycorrhizal Mutualists.</title>
        <authorList>
            <consortium name="DOE Joint Genome Institute"/>
            <consortium name="Mycorrhizal Genomics Consortium"/>
            <person name="Kohler A."/>
            <person name="Kuo A."/>
            <person name="Nagy L.G."/>
            <person name="Floudas D."/>
            <person name="Copeland A."/>
            <person name="Barry K.W."/>
            <person name="Cichocki N."/>
            <person name="Veneault-Fourrey C."/>
            <person name="LaButti K."/>
            <person name="Lindquist E.A."/>
            <person name="Lipzen A."/>
            <person name="Lundell T."/>
            <person name="Morin E."/>
            <person name="Murat C."/>
            <person name="Riley R."/>
            <person name="Ohm R."/>
            <person name="Sun H."/>
            <person name="Tunlid A."/>
            <person name="Henrissat B."/>
            <person name="Grigoriev I.V."/>
            <person name="Hibbett D.S."/>
            <person name="Martin F."/>
        </authorList>
    </citation>
    <scope>NUCLEOTIDE SEQUENCE [LARGE SCALE GENOMIC DNA]</scope>
    <source>
        <strain evidence="2">Foug A</strain>
    </source>
</reference>
<accession>A0A0C3ARA7</accession>
<feature type="non-terminal residue" evidence="1">
    <location>
        <position position="86"/>
    </location>
</feature>
<protein>
    <submittedName>
        <fullName evidence="1">Uncharacterized protein</fullName>
    </submittedName>
</protein>
<organism evidence="1 2">
    <name type="scientific">Scleroderma citrinum Foug A</name>
    <dbReference type="NCBI Taxonomy" id="1036808"/>
    <lineage>
        <taxon>Eukaryota</taxon>
        <taxon>Fungi</taxon>
        <taxon>Dikarya</taxon>
        <taxon>Basidiomycota</taxon>
        <taxon>Agaricomycotina</taxon>
        <taxon>Agaricomycetes</taxon>
        <taxon>Agaricomycetidae</taxon>
        <taxon>Boletales</taxon>
        <taxon>Sclerodermatineae</taxon>
        <taxon>Sclerodermataceae</taxon>
        <taxon>Scleroderma</taxon>
    </lineage>
</organism>
<dbReference type="STRING" id="1036808.A0A0C3ARA7"/>
<dbReference type="AlphaFoldDB" id="A0A0C3ARA7"/>
<evidence type="ECO:0000313" key="2">
    <source>
        <dbReference type="Proteomes" id="UP000053989"/>
    </source>
</evidence>
<keyword evidence="2" id="KW-1185">Reference proteome</keyword>
<feature type="non-terminal residue" evidence="1">
    <location>
        <position position="1"/>
    </location>
</feature>
<dbReference type="EMBL" id="KN822012">
    <property type="protein sequence ID" value="KIM67472.1"/>
    <property type="molecule type" value="Genomic_DNA"/>
</dbReference>
<sequence>FSSNNPQSEIQLVFSLFIDWFNPLGTKQSGKHISFGAIYMGCNNLLPVHLCYNIENVYLAGIIPGPQEPPQYYLNHILYPLVDDLL</sequence>
<name>A0A0C3ARA7_9AGAM</name>
<dbReference type="OrthoDB" id="3253623at2759"/>